<evidence type="ECO:0000313" key="1">
    <source>
        <dbReference type="EMBL" id="RHC81528.1"/>
    </source>
</evidence>
<proteinExistence type="predicted"/>
<evidence type="ECO:0000313" key="2">
    <source>
        <dbReference type="Proteomes" id="UP000286260"/>
    </source>
</evidence>
<dbReference type="Proteomes" id="UP000286260">
    <property type="component" value="Unassembled WGS sequence"/>
</dbReference>
<reference evidence="1 2" key="1">
    <citation type="submission" date="2018-08" db="EMBL/GenBank/DDBJ databases">
        <title>A genome reference for cultivated species of the human gut microbiota.</title>
        <authorList>
            <person name="Zou Y."/>
            <person name="Xue W."/>
            <person name="Luo G."/>
        </authorList>
    </citation>
    <scope>NUCLEOTIDE SEQUENCE [LARGE SCALE GENOMIC DNA]</scope>
    <source>
        <strain evidence="1 2">AM34-17</strain>
    </source>
</reference>
<comment type="caution">
    <text evidence="1">The sequence shown here is derived from an EMBL/GenBank/DDBJ whole genome shotgun (WGS) entry which is preliminary data.</text>
</comment>
<dbReference type="RefSeq" id="WP_122204862.1">
    <property type="nucleotide sequence ID" value="NZ_QSII01000024.1"/>
</dbReference>
<dbReference type="AlphaFoldDB" id="A0A3R6EG37"/>
<protein>
    <submittedName>
        <fullName evidence="1">Uncharacterized protein</fullName>
    </submittedName>
</protein>
<dbReference type="EMBL" id="QSII01000024">
    <property type="protein sequence ID" value="RHC81528.1"/>
    <property type="molecule type" value="Genomic_DNA"/>
</dbReference>
<accession>A0A3R6EG37</accession>
<sequence>MAKGENKNLMALWNEKLSVKEKADKAVKNLIKAEEELKALIEWGKQASKKSLTEENISKIKEDESYKTYRSEIYKKALVGFGISKAEAEVTANKALDIFNEDE</sequence>
<organism evidence="1 2">
    <name type="scientific">Parabacteroides merdae</name>
    <dbReference type="NCBI Taxonomy" id="46503"/>
    <lineage>
        <taxon>Bacteria</taxon>
        <taxon>Pseudomonadati</taxon>
        <taxon>Bacteroidota</taxon>
        <taxon>Bacteroidia</taxon>
        <taxon>Bacteroidales</taxon>
        <taxon>Tannerellaceae</taxon>
        <taxon>Parabacteroides</taxon>
    </lineage>
</organism>
<name>A0A3R6EG37_9BACT</name>
<gene>
    <name evidence="1" type="ORF">DW828_15795</name>
</gene>